<organism evidence="1 2">
    <name type="scientific">Rhodopirellula bahusiensis</name>
    <dbReference type="NCBI Taxonomy" id="2014065"/>
    <lineage>
        <taxon>Bacteria</taxon>
        <taxon>Pseudomonadati</taxon>
        <taxon>Planctomycetota</taxon>
        <taxon>Planctomycetia</taxon>
        <taxon>Pirellulales</taxon>
        <taxon>Pirellulaceae</taxon>
        <taxon>Rhodopirellula</taxon>
    </lineage>
</organism>
<name>A0A2G1W6Z0_9BACT</name>
<dbReference type="EMBL" id="NIZW01000009">
    <property type="protein sequence ID" value="PHQ34805.1"/>
    <property type="molecule type" value="Genomic_DNA"/>
</dbReference>
<sequence>MEIEICGDETTRHCRRLCIEVPAEMSNDEIELIDAEIFNDVAETTEWEAEESDGICADGHLYLVGPAKTDAEVELTISLDDLNRLGLNVTN</sequence>
<dbReference type="Proteomes" id="UP000225740">
    <property type="component" value="Unassembled WGS sequence"/>
</dbReference>
<proteinExistence type="predicted"/>
<comment type="caution">
    <text evidence="1">The sequence shown here is derived from an EMBL/GenBank/DDBJ whole genome shotgun (WGS) entry which is preliminary data.</text>
</comment>
<evidence type="ECO:0000313" key="2">
    <source>
        <dbReference type="Proteomes" id="UP000225740"/>
    </source>
</evidence>
<dbReference type="AlphaFoldDB" id="A0A2G1W6Z0"/>
<keyword evidence="2" id="KW-1185">Reference proteome</keyword>
<gene>
    <name evidence="1" type="ORF">CEE69_13100</name>
</gene>
<evidence type="ECO:0000313" key="1">
    <source>
        <dbReference type="EMBL" id="PHQ34805.1"/>
    </source>
</evidence>
<reference evidence="1 2" key="1">
    <citation type="submission" date="2017-06" db="EMBL/GenBank/DDBJ databases">
        <title>Description of Rhodopirellula bahusiensis sp. nov.</title>
        <authorList>
            <person name="Kizina J."/>
            <person name="Harder J."/>
        </authorList>
    </citation>
    <scope>NUCLEOTIDE SEQUENCE [LARGE SCALE GENOMIC DNA]</scope>
    <source>
        <strain evidence="1 2">SWK21</strain>
    </source>
</reference>
<accession>A0A2G1W6Z0</accession>
<protein>
    <submittedName>
        <fullName evidence="1">Uncharacterized protein</fullName>
    </submittedName>
</protein>